<proteinExistence type="predicted"/>
<accession>A0A167QIW1</accession>
<keyword evidence="2" id="KW-0830">Ubiquinone</keyword>
<keyword evidence="3" id="KW-1185">Reference proteome</keyword>
<dbReference type="Pfam" id="PF03109">
    <property type="entry name" value="ABC1"/>
    <property type="match status" value="1"/>
</dbReference>
<dbReference type="Proteomes" id="UP000076744">
    <property type="component" value="Unassembled WGS sequence"/>
</dbReference>
<dbReference type="EMBL" id="AZHB01000019">
    <property type="protein sequence ID" value="OAA57680.1"/>
    <property type="molecule type" value="Genomic_DNA"/>
</dbReference>
<sequence length="609" mass="68347">MSSSSLAVFSRRLGPRQWTCMTCKSQLPPFVKPTTARFGAARRFASASGKNGSSQQSPPRRPRRALLFASTSAAVGGVTALAFIDDIKGAYEAAERSGRVVAGLAICINDYRTTLNQRALMESDDEKEVVLKACHKRCAERTLKVLEKNGGIFIKLGQHLSAMNYLLPSEWTTTFIPLQDKCPVSSYEAIEEMYKSDTGEDLMAYFSAFSHEPIGAASLAQVHLATIRATGQEVAVKVQHPELQAWAPLDLALTRYTFRTLKRFFPEYDLEWLSSEMEVSLPRELDFQEEAVNARSMRDHFARIPHLPLVVPEVVWARRRIIVMACEAGHRPDDLAYLDAHGIDRDEVSAALARIFNEMIFGDGAPLHCDPHGGNLAIRKNDSAPAGRGILELLRLRRRRPNFDVILYDHGLYREIPLALRRSYAKMWLAVIDGDMDRMRRYAREVAGVTDEDFPLFASAITGRDYRVLATQGSVLRARTGDEEAAMSTSLQEGLIVDLVRLLGRVPRIILLILKTNDLTRSLDENLHTRQGPARTFLILARYCTRTVFYEQLDEVRARGGSLLWPANAVRVVWAWASLVRVEVKLEMFELWLSVKRLLGMKSGVGALQ</sequence>
<gene>
    <name evidence="2" type="ORF">ISF_06921</name>
</gene>
<dbReference type="InterPro" id="IPR004147">
    <property type="entry name" value="ABC1_dom"/>
</dbReference>
<dbReference type="AlphaFoldDB" id="A0A167QIW1"/>
<evidence type="ECO:0000313" key="2">
    <source>
        <dbReference type="EMBL" id="OAA57680.1"/>
    </source>
</evidence>
<evidence type="ECO:0000259" key="1">
    <source>
        <dbReference type="Pfam" id="PF03109"/>
    </source>
</evidence>
<dbReference type="STRING" id="1081104.A0A167QIW1"/>
<dbReference type="InterPro" id="IPR011009">
    <property type="entry name" value="Kinase-like_dom_sf"/>
</dbReference>
<comment type="caution">
    <text evidence="2">The sequence shown here is derived from an EMBL/GenBank/DDBJ whole genome shotgun (WGS) entry which is preliminary data.</text>
</comment>
<protein>
    <submittedName>
        <fullName evidence="2">Ubiquinone biosynthesis protein</fullName>
    </submittedName>
</protein>
<dbReference type="GO" id="GO:0007005">
    <property type="term" value="P:mitochondrion organization"/>
    <property type="evidence" value="ECO:0007669"/>
    <property type="project" value="TreeGrafter"/>
</dbReference>
<dbReference type="PANTHER" id="PTHR43173:SF19">
    <property type="entry name" value="AARF DOMAIN-CONTAINING PROTEIN KINASE 1"/>
    <property type="match status" value="1"/>
</dbReference>
<dbReference type="SUPFAM" id="SSF56112">
    <property type="entry name" value="Protein kinase-like (PK-like)"/>
    <property type="match status" value="1"/>
</dbReference>
<dbReference type="OrthoDB" id="427480at2759"/>
<dbReference type="GO" id="GO:0005743">
    <property type="term" value="C:mitochondrial inner membrane"/>
    <property type="evidence" value="ECO:0007669"/>
    <property type="project" value="TreeGrafter"/>
</dbReference>
<dbReference type="GO" id="GO:0055088">
    <property type="term" value="P:lipid homeostasis"/>
    <property type="evidence" value="ECO:0007669"/>
    <property type="project" value="TreeGrafter"/>
</dbReference>
<reference evidence="2 3" key="1">
    <citation type="journal article" date="2016" name="Genome Biol. Evol.">
        <title>Divergent and convergent evolution of fungal pathogenicity.</title>
        <authorList>
            <person name="Shang Y."/>
            <person name="Xiao G."/>
            <person name="Zheng P."/>
            <person name="Cen K."/>
            <person name="Zhan S."/>
            <person name="Wang C."/>
        </authorList>
    </citation>
    <scope>NUCLEOTIDE SEQUENCE [LARGE SCALE GENOMIC DNA]</scope>
    <source>
        <strain evidence="2 3">ARSEF 2679</strain>
    </source>
</reference>
<dbReference type="GeneID" id="30023213"/>
<name>A0A167QIW1_CORFA</name>
<evidence type="ECO:0000313" key="3">
    <source>
        <dbReference type="Proteomes" id="UP000076744"/>
    </source>
</evidence>
<feature type="domain" description="ABC1 atypical kinase-like" evidence="1">
    <location>
        <begin position="178"/>
        <end position="442"/>
    </location>
</feature>
<dbReference type="InterPro" id="IPR051130">
    <property type="entry name" value="Mito_struct-func_regulator"/>
</dbReference>
<organism evidence="2 3">
    <name type="scientific">Cordyceps fumosorosea (strain ARSEF 2679)</name>
    <name type="common">Isaria fumosorosea</name>
    <dbReference type="NCBI Taxonomy" id="1081104"/>
    <lineage>
        <taxon>Eukaryota</taxon>
        <taxon>Fungi</taxon>
        <taxon>Dikarya</taxon>
        <taxon>Ascomycota</taxon>
        <taxon>Pezizomycotina</taxon>
        <taxon>Sordariomycetes</taxon>
        <taxon>Hypocreomycetidae</taxon>
        <taxon>Hypocreales</taxon>
        <taxon>Cordycipitaceae</taxon>
        <taxon>Cordyceps</taxon>
    </lineage>
</organism>
<dbReference type="RefSeq" id="XP_018702170.1">
    <property type="nucleotide sequence ID" value="XM_018850525.1"/>
</dbReference>
<dbReference type="PANTHER" id="PTHR43173">
    <property type="entry name" value="ABC1 FAMILY PROTEIN"/>
    <property type="match status" value="1"/>
</dbReference>